<evidence type="ECO:0000256" key="7">
    <source>
        <dbReference type="ARBA" id="ARBA00023136"/>
    </source>
</evidence>
<feature type="transmembrane region" description="Helical" evidence="9">
    <location>
        <begin position="158"/>
        <end position="179"/>
    </location>
</feature>
<evidence type="ECO:0000256" key="10">
    <source>
        <dbReference type="SAM" id="MobiDB-lite"/>
    </source>
</evidence>
<keyword evidence="2 9" id="KW-0813">Transport</keyword>
<feature type="transmembrane region" description="Helical" evidence="9">
    <location>
        <begin position="118"/>
        <end position="138"/>
    </location>
</feature>
<feature type="domain" description="Tripartite ATP-independent periplasmic transporters DctQ component" evidence="11">
    <location>
        <begin position="54"/>
        <end position="179"/>
    </location>
</feature>
<comment type="function">
    <text evidence="9">Part of the tripartite ATP-independent periplasmic (TRAP) transport system.</text>
</comment>
<evidence type="ECO:0000259" key="11">
    <source>
        <dbReference type="Pfam" id="PF04290"/>
    </source>
</evidence>
<evidence type="ECO:0000256" key="3">
    <source>
        <dbReference type="ARBA" id="ARBA00022475"/>
    </source>
</evidence>
<dbReference type="RefSeq" id="WP_102651598.1">
    <property type="nucleotide sequence ID" value="NZ_PNRF01000003.1"/>
</dbReference>
<evidence type="ECO:0000256" key="4">
    <source>
        <dbReference type="ARBA" id="ARBA00022519"/>
    </source>
</evidence>
<evidence type="ECO:0000313" key="12">
    <source>
        <dbReference type="EMBL" id="PMR77810.1"/>
    </source>
</evidence>
<evidence type="ECO:0000313" key="13">
    <source>
        <dbReference type="Proteomes" id="UP000235803"/>
    </source>
</evidence>
<accession>A0A2N7UBL5</accession>
<keyword evidence="7 9" id="KW-0472">Membrane</keyword>
<comment type="caution">
    <text evidence="12">The sequence shown here is derived from an EMBL/GenBank/DDBJ whole genome shotgun (WGS) entry which is preliminary data.</text>
</comment>
<feature type="transmembrane region" description="Helical" evidence="9">
    <location>
        <begin position="83"/>
        <end position="106"/>
    </location>
</feature>
<feature type="region of interest" description="Disordered" evidence="10">
    <location>
        <begin position="1"/>
        <end position="23"/>
    </location>
</feature>
<dbReference type="InterPro" id="IPR007387">
    <property type="entry name" value="TRAP_DctQ"/>
</dbReference>
<evidence type="ECO:0000256" key="1">
    <source>
        <dbReference type="ARBA" id="ARBA00004429"/>
    </source>
</evidence>
<name>A0A2N7UBL5_9GAMM</name>
<keyword evidence="5 9" id="KW-0812">Transmembrane</keyword>
<evidence type="ECO:0000256" key="2">
    <source>
        <dbReference type="ARBA" id="ARBA00022448"/>
    </source>
</evidence>
<evidence type="ECO:0000256" key="9">
    <source>
        <dbReference type="RuleBase" id="RU369079"/>
    </source>
</evidence>
<comment type="similarity">
    <text evidence="8 9">Belongs to the TRAP transporter small permease family.</text>
</comment>
<sequence>MTLPSDASPPVAPPAGAGQAAPPPRGGAFAVFKRLVGVLDTATYGVIVLTMGAMVLIVSLQVFWRYVLGSSIDSADELSRLFFVWSIFLAIPHGVKHGVHVGIDLFVMMMPAGLREMLFKLMAVISTALMLLVMLGAFVATLDRWPELMPTLPITSAVYYIAVLICGGHAFLHLALLAWGGSRTWEGEIA</sequence>
<proteinExistence type="inferred from homology"/>
<keyword evidence="3" id="KW-1003">Cell membrane</keyword>
<dbReference type="GO" id="GO:0005886">
    <property type="term" value="C:plasma membrane"/>
    <property type="evidence" value="ECO:0007669"/>
    <property type="project" value="UniProtKB-SubCell"/>
</dbReference>
<dbReference type="AlphaFoldDB" id="A0A2N7UBL5"/>
<comment type="subcellular location">
    <subcellularLocation>
        <location evidence="1 9">Cell inner membrane</location>
        <topology evidence="1 9">Multi-pass membrane protein</topology>
    </subcellularLocation>
</comment>
<dbReference type="Proteomes" id="UP000235803">
    <property type="component" value="Unassembled WGS sequence"/>
</dbReference>
<comment type="subunit">
    <text evidence="9">The complex comprises the extracytoplasmic solute receptor protein and the two transmembrane proteins.</text>
</comment>
<reference evidence="12 13" key="1">
    <citation type="submission" date="2018-01" db="EMBL/GenBank/DDBJ databases">
        <title>Halomonas endophytica sp. nov., isolated from storage liquid in the stems of Populus euphratica.</title>
        <authorList>
            <person name="Chen C."/>
        </authorList>
    </citation>
    <scope>NUCLEOTIDE SEQUENCE [LARGE SCALE GENOMIC DNA]</scope>
    <source>
        <strain evidence="12 13">MC28</strain>
    </source>
</reference>
<keyword evidence="13" id="KW-1185">Reference proteome</keyword>
<dbReference type="Pfam" id="PF04290">
    <property type="entry name" value="DctQ"/>
    <property type="match status" value="1"/>
</dbReference>
<organism evidence="12 13">
    <name type="scientific">Billgrantia endophytica</name>
    <dbReference type="NCBI Taxonomy" id="2033802"/>
    <lineage>
        <taxon>Bacteria</taxon>
        <taxon>Pseudomonadati</taxon>
        <taxon>Pseudomonadota</taxon>
        <taxon>Gammaproteobacteria</taxon>
        <taxon>Oceanospirillales</taxon>
        <taxon>Halomonadaceae</taxon>
        <taxon>Billgrantia</taxon>
    </lineage>
</organism>
<gene>
    <name evidence="12" type="ORF">C1H69_01200</name>
</gene>
<keyword evidence="6 9" id="KW-1133">Transmembrane helix</keyword>
<dbReference type="InterPro" id="IPR055348">
    <property type="entry name" value="DctQ"/>
</dbReference>
<feature type="transmembrane region" description="Helical" evidence="9">
    <location>
        <begin position="42"/>
        <end position="63"/>
    </location>
</feature>
<dbReference type="EMBL" id="PNRF01000003">
    <property type="protein sequence ID" value="PMR77810.1"/>
    <property type="molecule type" value="Genomic_DNA"/>
</dbReference>
<dbReference type="GO" id="GO:0015740">
    <property type="term" value="P:C4-dicarboxylate transport"/>
    <property type="evidence" value="ECO:0007669"/>
    <property type="project" value="TreeGrafter"/>
</dbReference>
<evidence type="ECO:0000256" key="5">
    <source>
        <dbReference type="ARBA" id="ARBA00022692"/>
    </source>
</evidence>
<dbReference type="OrthoDB" id="9791324at2"/>
<keyword evidence="4 9" id="KW-0997">Cell inner membrane</keyword>
<dbReference type="PANTHER" id="PTHR35011:SF2">
    <property type="entry name" value="2,3-DIKETO-L-GULONATE TRAP TRANSPORTER SMALL PERMEASE PROTEIN YIAM"/>
    <property type="match status" value="1"/>
</dbReference>
<evidence type="ECO:0000256" key="6">
    <source>
        <dbReference type="ARBA" id="ARBA00022989"/>
    </source>
</evidence>
<evidence type="ECO:0000256" key="8">
    <source>
        <dbReference type="ARBA" id="ARBA00038436"/>
    </source>
</evidence>
<protein>
    <recommendedName>
        <fullName evidence="9">TRAP transporter small permease protein</fullName>
    </recommendedName>
</protein>
<dbReference type="PANTHER" id="PTHR35011">
    <property type="entry name" value="2,3-DIKETO-L-GULONATE TRAP TRANSPORTER SMALL PERMEASE PROTEIN YIAM"/>
    <property type="match status" value="1"/>
</dbReference>
<dbReference type="GO" id="GO:0022857">
    <property type="term" value="F:transmembrane transporter activity"/>
    <property type="evidence" value="ECO:0007669"/>
    <property type="project" value="UniProtKB-UniRule"/>
</dbReference>